<dbReference type="PRINTS" id="PR00412">
    <property type="entry name" value="EPOXHYDRLASE"/>
</dbReference>
<organism evidence="6 7">
    <name type="scientific">Brucella oryzae</name>
    <dbReference type="NCBI Taxonomy" id="335286"/>
    <lineage>
        <taxon>Bacteria</taxon>
        <taxon>Pseudomonadati</taxon>
        <taxon>Pseudomonadota</taxon>
        <taxon>Alphaproteobacteria</taxon>
        <taxon>Hyphomicrobiales</taxon>
        <taxon>Brucellaceae</taxon>
        <taxon>Brucella/Ochrobactrum group</taxon>
        <taxon>Brucella</taxon>
    </lineage>
</organism>
<feature type="active site" description="Nucleophile" evidence="4">
    <location>
        <position position="176"/>
    </location>
</feature>
<evidence type="ECO:0000256" key="4">
    <source>
        <dbReference type="PIRSR" id="PIRSR001112-1"/>
    </source>
</evidence>
<dbReference type="OrthoDB" id="27092at2"/>
<dbReference type="EMBL" id="PTRC01000005">
    <property type="protein sequence ID" value="PQA75321.1"/>
    <property type="molecule type" value="Genomic_DNA"/>
</dbReference>
<dbReference type="InterPro" id="IPR016292">
    <property type="entry name" value="Epoxide_hydrolase"/>
</dbReference>
<comment type="similarity">
    <text evidence="1">Belongs to the peptidase S33 family.</text>
</comment>
<dbReference type="InterPro" id="IPR010497">
    <property type="entry name" value="Epoxide_hydro_N"/>
</dbReference>
<accession>A0A2S7J4Y8</accession>
<dbReference type="AlphaFoldDB" id="A0A2S7J4Y8"/>
<keyword evidence="3" id="KW-0378">Hydrolase</keyword>
<evidence type="ECO:0000313" key="7">
    <source>
        <dbReference type="Proteomes" id="UP000238493"/>
    </source>
</evidence>
<protein>
    <recommendedName>
        <fullName evidence="5">Epoxide hydrolase N-terminal domain-containing protein</fullName>
    </recommendedName>
</protein>
<evidence type="ECO:0000256" key="3">
    <source>
        <dbReference type="ARBA" id="ARBA00022801"/>
    </source>
</evidence>
<keyword evidence="7" id="KW-1185">Reference proteome</keyword>
<evidence type="ECO:0000256" key="2">
    <source>
        <dbReference type="ARBA" id="ARBA00022797"/>
    </source>
</evidence>
<feature type="active site" description="Proton donor" evidence="4">
    <location>
        <position position="299"/>
    </location>
</feature>
<evidence type="ECO:0000256" key="1">
    <source>
        <dbReference type="ARBA" id="ARBA00010088"/>
    </source>
</evidence>
<dbReference type="PANTHER" id="PTHR21661:SF35">
    <property type="entry name" value="EPOXIDE HYDROLASE"/>
    <property type="match status" value="1"/>
</dbReference>
<dbReference type="PIRSF" id="PIRSF001112">
    <property type="entry name" value="Epoxide_hydrolase"/>
    <property type="match status" value="1"/>
</dbReference>
<evidence type="ECO:0000259" key="5">
    <source>
        <dbReference type="Pfam" id="PF06441"/>
    </source>
</evidence>
<dbReference type="SUPFAM" id="SSF53474">
    <property type="entry name" value="alpha/beta-Hydrolases"/>
    <property type="match status" value="1"/>
</dbReference>
<dbReference type="InterPro" id="IPR029058">
    <property type="entry name" value="AB_hydrolase_fold"/>
</dbReference>
<gene>
    <name evidence="6" type="ORF">C3731_01735</name>
</gene>
<comment type="caution">
    <text evidence="6">The sequence shown here is derived from an EMBL/GenBank/DDBJ whole genome shotgun (WGS) entry which is preliminary data.</text>
</comment>
<dbReference type="Gene3D" id="3.40.50.1820">
    <property type="entry name" value="alpha/beta hydrolase"/>
    <property type="match status" value="1"/>
</dbReference>
<dbReference type="InterPro" id="IPR000639">
    <property type="entry name" value="Epox_hydrolase-like"/>
</dbReference>
<feature type="domain" description="Epoxide hydrolase N-terminal" evidence="5">
    <location>
        <begin position="9"/>
        <end position="111"/>
    </location>
</feature>
<feature type="active site" description="Proton acceptor" evidence="4">
    <location>
        <position position="353"/>
    </location>
</feature>
<sequence>MHVNTFAAKSFQIHISDDVLNDLKSRLKQSRVSDILPNPNAMLGACSDRLNQIIEHWISFDWRKAEAEINSVPAFQSEIDGTHIHFLHVRGQGENSIPIVLTNGWPSCFIELMPLVPLLTREVDGVSFDVVIPSLPGYGFSEHPKQSGLNITRIAELWTALMKGLGYTRFFAHGSDMGAGVVERLRANHGDSLLGIHMVNVNWFYPRPDDITSLEEAYLKSAQAWQMQEGAYAMLHASKPQTIAAALRDSPVGLAAWIGEKLDAWSDSSHADGITLDAICSLLTIYWATDSIGPSMYLYHEAFSDSGVMSPPPKQGVPVAVAVFPKDILPAPRSWGERWYDLTRWTEMPSGGHFPGFEVPDLLADDLRAFVRDVSSRN</sequence>
<dbReference type="PANTHER" id="PTHR21661">
    <property type="entry name" value="EPOXIDE HYDROLASE 1-RELATED"/>
    <property type="match status" value="1"/>
</dbReference>
<dbReference type="GO" id="GO:0097176">
    <property type="term" value="P:epoxide metabolic process"/>
    <property type="evidence" value="ECO:0007669"/>
    <property type="project" value="TreeGrafter"/>
</dbReference>
<evidence type="ECO:0000313" key="6">
    <source>
        <dbReference type="EMBL" id="PQA75321.1"/>
    </source>
</evidence>
<name>A0A2S7J4Y8_9HYPH</name>
<keyword evidence="2" id="KW-0058">Aromatic hydrocarbons catabolism</keyword>
<dbReference type="Proteomes" id="UP000238493">
    <property type="component" value="Unassembled WGS sequence"/>
</dbReference>
<proteinExistence type="inferred from homology"/>
<dbReference type="Pfam" id="PF06441">
    <property type="entry name" value="EHN"/>
    <property type="match status" value="1"/>
</dbReference>
<dbReference type="GO" id="GO:0004301">
    <property type="term" value="F:epoxide hydrolase activity"/>
    <property type="evidence" value="ECO:0007669"/>
    <property type="project" value="TreeGrafter"/>
</dbReference>
<reference evidence="6 7" key="1">
    <citation type="submission" date="2018-02" db="EMBL/GenBank/DDBJ databases">
        <title>Draft genome sequence of Ochrobactrum oryzae found in Brazil.</title>
        <authorList>
            <person name="Cerdeira L."/>
            <person name="Andrade F."/>
            <person name="Zacariotto T."/>
            <person name="Barbosa B."/>
            <person name="Santos S."/>
            <person name="Cassetari V."/>
            <person name="Lincopan N."/>
        </authorList>
    </citation>
    <scope>NUCLEOTIDE SEQUENCE [LARGE SCALE GENOMIC DNA]</scope>
    <source>
        <strain evidence="6 7">OA447</strain>
    </source>
</reference>